<keyword evidence="16" id="KW-0479">Metal-binding</keyword>
<keyword evidence="9 16" id="KW-0547">Nucleotide-binding</keyword>
<evidence type="ECO:0000256" key="9">
    <source>
        <dbReference type="ARBA" id="ARBA00022741"/>
    </source>
</evidence>
<keyword evidence="10 16" id="KW-0418">Kinase</keyword>
<dbReference type="Proteomes" id="UP000095409">
    <property type="component" value="Unassembled WGS sequence"/>
</dbReference>
<comment type="subunit">
    <text evidence="5 16">Homodimer.</text>
</comment>
<evidence type="ECO:0000256" key="13">
    <source>
        <dbReference type="ARBA" id="ARBA00022993"/>
    </source>
</evidence>
<feature type="binding site" evidence="16">
    <location>
        <position position="184"/>
    </location>
    <ligand>
        <name>substrate</name>
    </ligand>
</feature>
<evidence type="ECO:0000256" key="3">
    <source>
        <dbReference type="ARBA" id="ARBA00004496"/>
    </source>
</evidence>
<dbReference type="UniPathway" id="UPA00241">
    <property type="reaction ID" value="UER00352"/>
</dbReference>
<comment type="caution">
    <text evidence="16">Lacks conserved residue(s) required for the propagation of feature annotation.</text>
</comment>
<dbReference type="Pfam" id="PF03309">
    <property type="entry name" value="Pan_kinase"/>
    <property type="match status" value="1"/>
</dbReference>
<dbReference type="SUPFAM" id="SSF53067">
    <property type="entry name" value="Actin-like ATPase domain"/>
    <property type="match status" value="2"/>
</dbReference>
<evidence type="ECO:0000313" key="24">
    <source>
        <dbReference type="Proteomes" id="UP000409147"/>
    </source>
</evidence>
<reference evidence="21 22" key="1">
    <citation type="submission" date="2015-09" db="EMBL/GenBank/DDBJ databases">
        <authorList>
            <consortium name="Pathogen Informatics"/>
        </authorList>
    </citation>
    <scope>NUCLEOTIDE SEQUENCE [LARGE SCALE GENOMIC DNA]</scope>
    <source>
        <strain evidence="17 21">2789STDY5608837</strain>
        <strain evidence="18 22">2789STDY5834921</strain>
    </source>
</reference>
<gene>
    <name evidence="16 17" type="primary">coaX</name>
    <name evidence="19" type="ORF">EAI82_08705</name>
    <name evidence="17" type="ORF">ERS852394_00522</name>
    <name evidence="18" type="ORF">ERS852533_01057</name>
    <name evidence="20" type="ORF">ROSSTS7063_02910</name>
</gene>
<sequence>MILAIDIGNTNIVVGCIDKEKIYFTERISTIRTKTELEYAIDIKTILDIHHINRADIEGAIISSVVPQITSAARLAVQKILKKDAMILGPGVKTGLNIMLDNPGEMGADRVADAVAALAQYPVPLVIIDMGTATTISVVDDKKHYIGGMIMPGVQISLDALTTRASQLSGISIEEPKKIIGKNTVDCMKSGILYGNAAAVDGIIDRIEEELGQKVTVIATGGMSRKIIPHCKRKMILDGDLLLKGLQIVYEKNKA</sequence>
<reference evidence="20 24" key="3">
    <citation type="submission" date="2019-07" db="EMBL/GenBank/DDBJ databases">
        <authorList>
            <person name="Hibberd C M."/>
            <person name="Gehrig L. J."/>
            <person name="Chang H.-W."/>
            <person name="Venkatesh S."/>
        </authorList>
    </citation>
    <scope>NUCLEOTIDE SEQUENCE [LARGE SCALE GENOMIC DNA]</scope>
    <source>
        <strain evidence="20">Ruminococcus_obeum_SSTS_Bg7063</strain>
    </source>
</reference>
<proteinExistence type="inferred from homology"/>
<keyword evidence="13 16" id="KW-0173">Coenzyme A biosynthesis</keyword>
<evidence type="ECO:0000256" key="1">
    <source>
        <dbReference type="ARBA" id="ARBA00001206"/>
    </source>
</evidence>
<dbReference type="InterPro" id="IPR043129">
    <property type="entry name" value="ATPase_NBD"/>
</dbReference>
<dbReference type="AlphaFoldDB" id="A0A173Y3P6"/>
<evidence type="ECO:0000256" key="11">
    <source>
        <dbReference type="ARBA" id="ARBA00022840"/>
    </source>
</evidence>
<keyword evidence="11 16" id="KW-0067">ATP-binding</keyword>
<evidence type="ECO:0000256" key="10">
    <source>
        <dbReference type="ARBA" id="ARBA00022777"/>
    </source>
</evidence>
<keyword evidence="24" id="KW-1185">Reference proteome</keyword>
<feature type="binding site" evidence="16">
    <location>
        <begin position="6"/>
        <end position="13"/>
    </location>
    <ligand>
        <name>ATP</name>
        <dbReference type="ChEBI" id="CHEBI:30616"/>
    </ligand>
</feature>
<reference evidence="19 23" key="2">
    <citation type="journal article" date="2019" name="Science, e1252229">
        <title>Invertible promoters mediate bacterial phase variation, antibiotic resistance, and host adaptation in the gut.</title>
        <authorList>
            <person name="Jiang X."/>
            <person name="Hall A.B."/>
            <person name="Arthur T.D."/>
            <person name="Plichta D.R."/>
            <person name="Covington C.T."/>
            <person name="Poyet M."/>
            <person name="Crothers J."/>
            <person name="Moses P.L."/>
            <person name="Tolonen A.C."/>
            <person name="Vlamakis H."/>
            <person name="Alm E.J."/>
            <person name="Xavier R.J."/>
        </authorList>
    </citation>
    <scope>NUCLEOTIDE SEQUENCE [LARGE SCALE GENOMIC DNA]</scope>
    <source>
        <strain evidence="23">af_0058</strain>
        <strain evidence="19">Af_0058</strain>
    </source>
</reference>
<comment type="cofactor">
    <cofactor evidence="2">
        <name>K(+)</name>
        <dbReference type="ChEBI" id="CHEBI:29103"/>
    </cofactor>
</comment>
<organism evidence="17 21">
    <name type="scientific">Blautia obeum</name>
    <dbReference type="NCBI Taxonomy" id="40520"/>
    <lineage>
        <taxon>Bacteria</taxon>
        <taxon>Bacillati</taxon>
        <taxon>Bacillota</taxon>
        <taxon>Clostridia</taxon>
        <taxon>Lachnospirales</taxon>
        <taxon>Lachnospiraceae</taxon>
        <taxon>Blautia</taxon>
    </lineage>
</organism>
<evidence type="ECO:0000256" key="7">
    <source>
        <dbReference type="ARBA" id="ARBA00022490"/>
    </source>
</evidence>
<dbReference type="Proteomes" id="UP000409147">
    <property type="component" value="Unassembled WGS sequence"/>
</dbReference>
<dbReference type="EMBL" id="CYZD01000002">
    <property type="protein sequence ID" value="CUN58772.1"/>
    <property type="molecule type" value="Genomic_DNA"/>
</dbReference>
<dbReference type="CDD" id="cd24015">
    <property type="entry name" value="ASKHA_NBD_PanK-III"/>
    <property type="match status" value="1"/>
</dbReference>
<dbReference type="InterPro" id="IPR004619">
    <property type="entry name" value="Type_III_PanK"/>
</dbReference>
<protein>
    <recommendedName>
        <fullName evidence="15 16">Type III pantothenate kinase</fullName>
        <ecNumber evidence="6 16">2.7.1.33</ecNumber>
    </recommendedName>
    <alternativeName>
        <fullName evidence="16">PanK-III</fullName>
    </alternativeName>
    <alternativeName>
        <fullName evidence="16">Pantothenic acid kinase</fullName>
    </alternativeName>
</protein>
<evidence type="ECO:0000313" key="21">
    <source>
        <dbReference type="Proteomes" id="UP000095409"/>
    </source>
</evidence>
<evidence type="ECO:0000256" key="5">
    <source>
        <dbReference type="ARBA" id="ARBA00011738"/>
    </source>
</evidence>
<evidence type="ECO:0000313" key="20">
    <source>
        <dbReference type="EMBL" id="VUX19019.1"/>
    </source>
</evidence>
<feature type="binding site" evidence="16">
    <location>
        <position position="132"/>
    </location>
    <ligand>
        <name>ATP</name>
        <dbReference type="ChEBI" id="CHEBI:30616"/>
    </ligand>
</feature>
<comment type="subcellular location">
    <subcellularLocation>
        <location evidence="3 16">Cytoplasm</location>
    </subcellularLocation>
</comment>
<feature type="binding site" evidence="16">
    <location>
        <begin position="107"/>
        <end position="110"/>
    </location>
    <ligand>
        <name>substrate</name>
    </ligand>
</feature>
<dbReference type="NCBIfam" id="TIGR00671">
    <property type="entry name" value="baf"/>
    <property type="match status" value="1"/>
</dbReference>
<evidence type="ECO:0000256" key="12">
    <source>
        <dbReference type="ARBA" id="ARBA00022958"/>
    </source>
</evidence>
<feature type="binding site" evidence="16">
    <location>
        <position position="129"/>
    </location>
    <ligand>
        <name>K(+)</name>
        <dbReference type="ChEBI" id="CHEBI:29103"/>
    </ligand>
</feature>
<dbReference type="GO" id="GO:0005737">
    <property type="term" value="C:cytoplasm"/>
    <property type="evidence" value="ECO:0007669"/>
    <property type="project" value="UniProtKB-SubCell"/>
</dbReference>
<evidence type="ECO:0000256" key="6">
    <source>
        <dbReference type="ARBA" id="ARBA00012102"/>
    </source>
</evidence>
<evidence type="ECO:0000256" key="16">
    <source>
        <dbReference type="HAMAP-Rule" id="MF_01274"/>
    </source>
</evidence>
<dbReference type="EMBL" id="RCXQ01000007">
    <property type="protein sequence ID" value="RYT66630.1"/>
    <property type="molecule type" value="Genomic_DNA"/>
</dbReference>
<comment type="pathway">
    <text evidence="4 16">Cofactor biosynthesis; coenzyme A biosynthesis; CoA from (R)-pantothenate: step 1/5.</text>
</comment>
<accession>A0A173Y3P6</accession>
<dbReference type="OrthoDB" id="9804707at2"/>
<keyword evidence="8 16" id="KW-0808">Transferase</keyword>
<keyword evidence="7 16" id="KW-0963">Cytoplasm</keyword>
<dbReference type="NCBIfam" id="NF009855">
    <property type="entry name" value="PRK13321.1"/>
    <property type="match status" value="1"/>
</dbReference>
<dbReference type="Proteomes" id="UP000293506">
    <property type="component" value="Unassembled WGS sequence"/>
</dbReference>
<dbReference type="GO" id="GO:0004594">
    <property type="term" value="F:pantothenate kinase activity"/>
    <property type="evidence" value="ECO:0007669"/>
    <property type="project" value="UniProtKB-UniRule"/>
</dbReference>
<dbReference type="HAMAP" id="MF_01274">
    <property type="entry name" value="Pantothen_kinase_3"/>
    <property type="match status" value="1"/>
</dbReference>
<comment type="similarity">
    <text evidence="14 16">Belongs to the type III pantothenate kinase family.</text>
</comment>
<dbReference type="PANTHER" id="PTHR34265:SF1">
    <property type="entry name" value="TYPE III PANTOTHENATE KINASE"/>
    <property type="match status" value="1"/>
</dbReference>
<feature type="active site" description="Proton acceptor" evidence="16">
    <location>
        <position position="109"/>
    </location>
</feature>
<keyword evidence="12 16" id="KW-0630">Potassium</keyword>
<dbReference type="EC" id="2.7.1.33" evidence="6 16"/>
<dbReference type="Gene3D" id="3.30.420.40">
    <property type="match status" value="2"/>
</dbReference>
<dbReference type="EMBL" id="CZBA01000004">
    <property type="protein sequence ID" value="CUP34375.1"/>
    <property type="molecule type" value="Genomic_DNA"/>
</dbReference>
<dbReference type="EMBL" id="CABHNB010000043">
    <property type="protein sequence ID" value="VUX19019.1"/>
    <property type="molecule type" value="Genomic_DNA"/>
</dbReference>
<dbReference type="GO" id="GO:0015937">
    <property type="term" value="P:coenzyme A biosynthetic process"/>
    <property type="evidence" value="ECO:0007669"/>
    <property type="project" value="UniProtKB-UniRule"/>
</dbReference>
<evidence type="ECO:0000313" key="23">
    <source>
        <dbReference type="Proteomes" id="UP000293506"/>
    </source>
</evidence>
<evidence type="ECO:0000313" key="18">
    <source>
        <dbReference type="EMBL" id="CUP34375.1"/>
    </source>
</evidence>
<comment type="function">
    <text evidence="16">Catalyzes the phosphorylation of pantothenate (Pan), the first step in CoA biosynthesis.</text>
</comment>
<evidence type="ECO:0000313" key="22">
    <source>
        <dbReference type="Proteomes" id="UP000095413"/>
    </source>
</evidence>
<dbReference type="GO" id="GO:0005524">
    <property type="term" value="F:ATP binding"/>
    <property type="evidence" value="ECO:0007669"/>
    <property type="project" value="UniProtKB-UniRule"/>
</dbReference>
<dbReference type="GO" id="GO:0046872">
    <property type="term" value="F:metal ion binding"/>
    <property type="evidence" value="ECO:0007669"/>
    <property type="project" value="UniProtKB-KW"/>
</dbReference>
<dbReference type="Proteomes" id="UP000095413">
    <property type="component" value="Unassembled WGS sequence"/>
</dbReference>
<dbReference type="PANTHER" id="PTHR34265">
    <property type="entry name" value="TYPE III PANTOTHENATE KINASE"/>
    <property type="match status" value="1"/>
</dbReference>
<evidence type="ECO:0000313" key="19">
    <source>
        <dbReference type="EMBL" id="RYT66630.1"/>
    </source>
</evidence>
<comment type="cofactor">
    <cofactor evidence="16">
        <name>NH4(+)</name>
        <dbReference type="ChEBI" id="CHEBI:28938"/>
    </cofactor>
    <cofactor evidence="16">
        <name>K(+)</name>
        <dbReference type="ChEBI" id="CHEBI:29103"/>
    </cofactor>
    <text evidence="16">A monovalent cation. Ammonium or potassium.</text>
</comment>
<evidence type="ECO:0000256" key="15">
    <source>
        <dbReference type="ARBA" id="ARBA00040883"/>
    </source>
</evidence>
<evidence type="ECO:0000256" key="14">
    <source>
        <dbReference type="ARBA" id="ARBA00038036"/>
    </source>
</evidence>
<evidence type="ECO:0000256" key="2">
    <source>
        <dbReference type="ARBA" id="ARBA00001958"/>
    </source>
</evidence>
<comment type="catalytic activity">
    <reaction evidence="1 16">
        <text>(R)-pantothenate + ATP = (R)-4'-phosphopantothenate + ADP + H(+)</text>
        <dbReference type="Rhea" id="RHEA:16373"/>
        <dbReference type="ChEBI" id="CHEBI:10986"/>
        <dbReference type="ChEBI" id="CHEBI:15378"/>
        <dbReference type="ChEBI" id="CHEBI:29032"/>
        <dbReference type="ChEBI" id="CHEBI:30616"/>
        <dbReference type="ChEBI" id="CHEBI:456216"/>
        <dbReference type="EC" id="2.7.1.33"/>
    </reaction>
</comment>
<evidence type="ECO:0000256" key="4">
    <source>
        <dbReference type="ARBA" id="ARBA00005225"/>
    </source>
</evidence>
<evidence type="ECO:0000313" key="17">
    <source>
        <dbReference type="EMBL" id="CUN58772.1"/>
    </source>
</evidence>
<dbReference type="RefSeq" id="WP_022388463.1">
    <property type="nucleotide sequence ID" value="NZ_CABHNB010000043.1"/>
</dbReference>
<name>A0A173Y3P6_9FIRM</name>
<evidence type="ECO:0000256" key="8">
    <source>
        <dbReference type="ARBA" id="ARBA00022679"/>
    </source>
</evidence>
<dbReference type="GeneID" id="79803756"/>